<dbReference type="AlphaFoldDB" id="A0AAE0DGL5"/>
<proteinExistence type="predicted"/>
<sequence length="474" mass="53935">MLTDLFKGLQPPSQHNTFGSLRQGSAPRRSLPMTESSQSGLLQGLTVSRWKSRASVKWIVLVAIIASGLVWLRFVQHATASSVIQSLRPGTMTKPEGFKIIGLLFYGRRSTIEILECYLRKNLVSHGGYLDEIHFVINTHNEEDLGWLSEMVKQVEDYKWVDISDGVIQDFNRIYNETIEYDHMYVKLDDDLVWMSPNAVPTLVHTLMDHPEAFAVIAALINSATLGWVQYRLGAVHSYLPEPEPPFQPNKDAYGPKAWRASALPTYKLEIGGKVEDFPNTEKSGAAEHAPVGSIGAAPYANHRWLPLRDESLLPETPIAHTEYLPDGQGWKRWAIGAQQHYSLLENLENDQLHKYYIGEDGIWNMRYDRTNVNLLAIWGNDILDNLPFEGADDEQLISVELPRKHRRRKQRLTTQLSNRLLTMPSENLVQTHALTAHFSFAVQPEMYDTDLLSRYRAYANEMVCSSNNQIPIR</sequence>
<organism evidence="2 3">
    <name type="scientific">Lepraria neglecta</name>
    <dbReference type="NCBI Taxonomy" id="209136"/>
    <lineage>
        <taxon>Eukaryota</taxon>
        <taxon>Fungi</taxon>
        <taxon>Dikarya</taxon>
        <taxon>Ascomycota</taxon>
        <taxon>Pezizomycotina</taxon>
        <taxon>Lecanoromycetes</taxon>
        <taxon>OSLEUM clade</taxon>
        <taxon>Lecanoromycetidae</taxon>
        <taxon>Lecanorales</taxon>
        <taxon>Lecanorineae</taxon>
        <taxon>Stereocaulaceae</taxon>
        <taxon>Lepraria</taxon>
    </lineage>
</organism>
<gene>
    <name evidence="2" type="ORF">OEA41_004968</name>
</gene>
<protein>
    <submittedName>
        <fullName evidence="2">Uncharacterized protein</fullName>
    </submittedName>
</protein>
<evidence type="ECO:0000313" key="2">
    <source>
        <dbReference type="EMBL" id="KAK3168520.1"/>
    </source>
</evidence>
<accession>A0AAE0DGL5</accession>
<dbReference type="Proteomes" id="UP001276659">
    <property type="component" value="Unassembled WGS sequence"/>
</dbReference>
<evidence type="ECO:0000313" key="3">
    <source>
        <dbReference type="Proteomes" id="UP001276659"/>
    </source>
</evidence>
<keyword evidence="3" id="KW-1185">Reference proteome</keyword>
<evidence type="ECO:0000256" key="1">
    <source>
        <dbReference type="SAM" id="MobiDB-lite"/>
    </source>
</evidence>
<feature type="region of interest" description="Disordered" evidence="1">
    <location>
        <begin position="1"/>
        <end position="35"/>
    </location>
</feature>
<feature type="compositionally biased region" description="Polar residues" evidence="1">
    <location>
        <begin position="11"/>
        <end position="23"/>
    </location>
</feature>
<reference evidence="2" key="1">
    <citation type="submission" date="2022-11" db="EMBL/GenBank/DDBJ databases">
        <title>Chromosomal genome sequence assembly and mating type (MAT) locus characterization of the leprose asexual lichenized fungus Lepraria neglecta (Nyl.) Erichsen.</title>
        <authorList>
            <person name="Allen J.L."/>
            <person name="Pfeffer B."/>
        </authorList>
    </citation>
    <scope>NUCLEOTIDE SEQUENCE</scope>
    <source>
        <strain evidence="2">Allen 5258</strain>
    </source>
</reference>
<name>A0AAE0DGL5_9LECA</name>
<dbReference type="EMBL" id="JASNWA010000010">
    <property type="protein sequence ID" value="KAK3168520.1"/>
    <property type="molecule type" value="Genomic_DNA"/>
</dbReference>
<comment type="caution">
    <text evidence="2">The sequence shown here is derived from an EMBL/GenBank/DDBJ whole genome shotgun (WGS) entry which is preliminary data.</text>
</comment>